<sequence>MAETNQAAPNELESNDTEQSKSKRKRVTFTKNVKFGDKRYKKGESVLLEEEKAKEYKDAGVIE</sequence>
<dbReference type="AlphaFoldDB" id="A0A0A6VIB8"/>
<dbReference type="OrthoDB" id="9980784at2"/>
<reference evidence="3 4" key="1">
    <citation type="submission" date="2014-10" db="EMBL/GenBank/DDBJ databases">
        <title>Draft genome of phytase producing Bacillus ginsengihumi strain M2.11.</title>
        <authorList>
            <person name="Toymentseva A."/>
            <person name="Boulygina E.A."/>
            <person name="Kazakov S.V."/>
            <person name="Kayumov I."/>
            <person name="Suleimanova A.D."/>
            <person name="Mardanova A.M."/>
            <person name="Maria S.N."/>
            <person name="Sergey M.Y."/>
            <person name="Sharipova M.R."/>
        </authorList>
    </citation>
    <scope>NUCLEOTIDE SEQUENCE [LARGE SCALE GENOMIC DNA]</scope>
    <source>
        <strain evidence="3 4">M2.11</strain>
    </source>
</reference>
<evidence type="ECO:0000256" key="1">
    <source>
        <dbReference type="SAM" id="MobiDB-lite"/>
    </source>
</evidence>
<dbReference type="EMBL" id="JRUN01000006">
    <property type="protein sequence ID" value="KHD86369.1"/>
    <property type="molecule type" value="Genomic_DNA"/>
</dbReference>
<dbReference type="RefSeq" id="WP_035353194.1">
    <property type="nucleotide sequence ID" value="NZ_JRUN01000006.1"/>
</dbReference>
<dbReference type="STRING" id="363870.NG54_03375"/>
<feature type="region of interest" description="Disordered" evidence="1">
    <location>
        <begin position="1"/>
        <end position="28"/>
    </location>
</feature>
<dbReference type="Pfam" id="PF23843">
    <property type="entry name" value="DUF7210"/>
    <property type="match status" value="1"/>
</dbReference>
<comment type="caution">
    <text evidence="3">The sequence shown here is derived from an EMBL/GenBank/DDBJ whole genome shotgun (WGS) entry which is preliminary data.</text>
</comment>
<dbReference type="InterPro" id="IPR055634">
    <property type="entry name" value="DUF7210"/>
</dbReference>
<evidence type="ECO:0000259" key="2">
    <source>
        <dbReference type="Pfam" id="PF23843"/>
    </source>
</evidence>
<dbReference type="Proteomes" id="UP000030588">
    <property type="component" value="Unassembled WGS sequence"/>
</dbReference>
<proteinExistence type="predicted"/>
<protein>
    <recommendedName>
        <fullName evidence="2">DUF7210 domain-containing protein</fullName>
    </recommendedName>
</protein>
<accession>A0A0A6VIB8</accession>
<evidence type="ECO:0000313" key="4">
    <source>
        <dbReference type="Proteomes" id="UP000030588"/>
    </source>
</evidence>
<feature type="domain" description="DUF7210" evidence="2">
    <location>
        <begin position="25"/>
        <end position="62"/>
    </location>
</feature>
<name>A0A0A6VIB8_9BACI</name>
<evidence type="ECO:0000313" key="3">
    <source>
        <dbReference type="EMBL" id="KHD86369.1"/>
    </source>
</evidence>
<organism evidence="3 4">
    <name type="scientific">Heyndrickxia ginsengihumi</name>
    <dbReference type="NCBI Taxonomy" id="363870"/>
    <lineage>
        <taxon>Bacteria</taxon>
        <taxon>Bacillati</taxon>
        <taxon>Bacillota</taxon>
        <taxon>Bacilli</taxon>
        <taxon>Bacillales</taxon>
        <taxon>Bacillaceae</taxon>
        <taxon>Heyndrickxia</taxon>
    </lineage>
</organism>
<gene>
    <name evidence="3" type="ORF">NG54_03375</name>
</gene>